<dbReference type="AlphaFoldDB" id="A0A3G3JX37"/>
<reference evidence="10 11" key="1">
    <citation type="submission" date="2018-10" db="EMBL/GenBank/DDBJ databases">
        <title>Genome Sequence of Cohnella sp.</title>
        <authorList>
            <person name="Srinivasan S."/>
            <person name="Kim M.K."/>
        </authorList>
    </citation>
    <scope>NUCLEOTIDE SEQUENCE [LARGE SCALE GENOMIC DNA]</scope>
    <source>
        <strain evidence="10 11">18JY8-7</strain>
    </source>
</reference>
<keyword evidence="11" id="KW-1185">Reference proteome</keyword>
<keyword evidence="8" id="KW-0812">Transmembrane</keyword>
<dbReference type="EMBL" id="CP033433">
    <property type="protein sequence ID" value="AYQ72810.1"/>
    <property type="molecule type" value="Genomic_DNA"/>
</dbReference>
<dbReference type="KEGG" id="coh:EAV92_09690"/>
<feature type="compositionally biased region" description="Basic and acidic residues" evidence="7">
    <location>
        <begin position="1"/>
        <end position="11"/>
    </location>
</feature>
<name>A0A3G3JX37_9BACL</name>
<dbReference type="PANTHER" id="PTHR47245">
    <property type="entry name" value="PEPTIDYLPROLYL ISOMERASE"/>
    <property type="match status" value="1"/>
</dbReference>
<evidence type="ECO:0000256" key="5">
    <source>
        <dbReference type="ARBA" id="ARBA00023235"/>
    </source>
</evidence>
<dbReference type="Pfam" id="PF13624">
    <property type="entry name" value="SurA_N_3"/>
    <property type="match status" value="1"/>
</dbReference>
<feature type="domain" description="PpiC" evidence="9">
    <location>
        <begin position="211"/>
        <end position="301"/>
    </location>
</feature>
<protein>
    <recommendedName>
        <fullName evidence="2">peptidylprolyl isomerase</fullName>
        <ecNumber evidence="2">5.2.1.8</ecNumber>
    </recommendedName>
</protein>
<dbReference type="Pfam" id="PF13616">
    <property type="entry name" value="Rotamase_3"/>
    <property type="match status" value="1"/>
</dbReference>
<evidence type="ECO:0000256" key="3">
    <source>
        <dbReference type="ARBA" id="ARBA00022729"/>
    </source>
</evidence>
<proteinExistence type="predicted"/>
<evidence type="ECO:0000256" key="6">
    <source>
        <dbReference type="PROSITE-ProRule" id="PRU00278"/>
    </source>
</evidence>
<dbReference type="InterPro" id="IPR027304">
    <property type="entry name" value="Trigger_fact/SurA_dom_sf"/>
</dbReference>
<dbReference type="PROSITE" id="PS50198">
    <property type="entry name" value="PPIC_PPIASE_2"/>
    <property type="match status" value="1"/>
</dbReference>
<evidence type="ECO:0000256" key="1">
    <source>
        <dbReference type="ARBA" id="ARBA00000971"/>
    </source>
</evidence>
<evidence type="ECO:0000256" key="4">
    <source>
        <dbReference type="ARBA" id="ARBA00023110"/>
    </source>
</evidence>
<keyword evidence="5 6" id="KW-0413">Isomerase</keyword>
<gene>
    <name evidence="10" type="ORF">EAV92_09690</name>
</gene>
<evidence type="ECO:0000259" key="9">
    <source>
        <dbReference type="PROSITE" id="PS50198"/>
    </source>
</evidence>
<sequence>MMNENENKPAEEQFPPELAAAAEPVELLQETEENEDTETQDREPARTDRRTSAPWPWMVLTAIAIAALIFVLVRDGGKAAGDNAVVGKMDGVTITKADMYDELSKQLADGQAASQLDSLMMMKLVDLEAKKSGVTATDADINAEIAKYRKNFSTDEEFASALQQNGMTMDILKEQIDISVKLRKIFAPEIKPTDDQLKKYYEDNKANYSTPEQIRASHILLPTKAEAEAVLAELKKGADFATLAKEKSTDPGSKDNGGDLNYFGRGVMNEPFETAAFKLKVGETSGVVESPNGFHIIKVTDKKAAVTPTYDSVKQQVENDYLDSQIPGKMNDWMTTKKKEYHYENLLSAPAASETPAPSASPSASTSAGK</sequence>
<feature type="region of interest" description="Disordered" evidence="7">
    <location>
        <begin position="1"/>
        <end position="50"/>
    </location>
</feature>
<keyword evidence="8" id="KW-1133">Transmembrane helix</keyword>
<keyword evidence="3" id="KW-0732">Signal</keyword>
<evidence type="ECO:0000313" key="11">
    <source>
        <dbReference type="Proteomes" id="UP000269097"/>
    </source>
</evidence>
<keyword evidence="4 6" id="KW-0697">Rotamase</keyword>
<dbReference type="GO" id="GO:0003755">
    <property type="term" value="F:peptidyl-prolyl cis-trans isomerase activity"/>
    <property type="evidence" value="ECO:0007669"/>
    <property type="project" value="UniProtKB-KW"/>
</dbReference>
<dbReference type="SUPFAM" id="SSF109998">
    <property type="entry name" value="Triger factor/SurA peptide-binding domain-like"/>
    <property type="match status" value="1"/>
</dbReference>
<dbReference type="InterPro" id="IPR050245">
    <property type="entry name" value="PrsA_foldase"/>
</dbReference>
<dbReference type="EC" id="5.2.1.8" evidence="2"/>
<feature type="region of interest" description="Disordered" evidence="7">
    <location>
        <begin position="347"/>
        <end position="370"/>
    </location>
</feature>
<feature type="transmembrane region" description="Helical" evidence="8">
    <location>
        <begin position="55"/>
        <end position="73"/>
    </location>
</feature>
<feature type="compositionally biased region" description="Basic and acidic residues" evidence="7">
    <location>
        <begin position="39"/>
        <end position="50"/>
    </location>
</feature>
<evidence type="ECO:0000256" key="7">
    <source>
        <dbReference type="SAM" id="MobiDB-lite"/>
    </source>
</evidence>
<evidence type="ECO:0000256" key="2">
    <source>
        <dbReference type="ARBA" id="ARBA00013194"/>
    </source>
</evidence>
<comment type="catalytic activity">
    <reaction evidence="1">
        <text>[protein]-peptidylproline (omega=180) = [protein]-peptidylproline (omega=0)</text>
        <dbReference type="Rhea" id="RHEA:16237"/>
        <dbReference type="Rhea" id="RHEA-COMP:10747"/>
        <dbReference type="Rhea" id="RHEA-COMP:10748"/>
        <dbReference type="ChEBI" id="CHEBI:83833"/>
        <dbReference type="ChEBI" id="CHEBI:83834"/>
        <dbReference type="EC" id="5.2.1.8"/>
    </reaction>
</comment>
<dbReference type="Gene3D" id="1.10.4030.10">
    <property type="entry name" value="Porin chaperone SurA, peptide-binding domain"/>
    <property type="match status" value="1"/>
</dbReference>
<dbReference type="Proteomes" id="UP000269097">
    <property type="component" value="Chromosome"/>
</dbReference>
<evidence type="ECO:0000256" key="8">
    <source>
        <dbReference type="SAM" id="Phobius"/>
    </source>
</evidence>
<feature type="compositionally biased region" description="Low complexity" evidence="7">
    <location>
        <begin position="348"/>
        <end position="370"/>
    </location>
</feature>
<dbReference type="PANTHER" id="PTHR47245:SF1">
    <property type="entry name" value="FOLDASE PROTEIN PRSA"/>
    <property type="match status" value="1"/>
</dbReference>
<feature type="compositionally biased region" description="Acidic residues" evidence="7">
    <location>
        <begin position="29"/>
        <end position="38"/>
    </location>
</feature>
<dbReference type="InterPro" id="IPR046357">
    <property type="entry name" value="PPIase_dom_sf"/>
</dbReference>
<evidence type="ECO:0000313" key="10">
    <source>
        <dbReference type="EMBL" id="AYQ72810.1"/>
    </source>
</evidence>
<accession>A0A3G3JX37</accession>
<dbReference type="SUPFAM" id="SSF54534">
    <property type="entry name" value="FKBP-like"/>
    <property type="match status" value="1"/>
</dbReference>
<dbReference type="InterPro" id="IPR000297">
    <property type="entry name" value="PPIase_PpiC"/>
</dbReference>
<organism evidence="10 11">
    <name type="scientific">Cohnella candidum</name>
    <dbReference type="NCBI Taxonomy" id="2674991"/>
    <lineage>
        <taxon>Bacteria</taxon>
        <taxon>Bacillati</taxon>
        <taxon>Bacillota</taxon>
        <taxon>Bacilli</taxon>
        <taxon>Bacillales</taxon>
        <taxon>Paenibacillaceae</taxon>
        <taxon>Cohnella</taxon>
    </lineage>
</organism>
<feature type="compositionally biased region" description="Low complexity" evidence="7">
    <location>
        <begin position="12"/>
        <end position="28"/>
    </location>
</feature>
<keyword evidence="8" id="KW-0472">Membrane</keyword>
<dbReference type="Gene3D" id="3.10.50.40">
    <property type="match status" value="1"/>
</dbReference>